<evidence type="ECO:0000313" key="2">
    <source>
        <dbReference type="EMBL" id="KAJ8380131.1"/>
    </source>
</evidence>
<dbReference type="AlphaFoldDB" id="A0A9Q1G9P3"/>
<accession>A0A9Q1G9P3</accession>
<keyword evidence="3" id="KW-1185">Reference proteome</keyword>
<reference evidence="2" key="1">
    <citation type="journal article" date="2023" name="Science">
        <title>Genome structures resolve the early diversification of teleost fishes.</title>
        <authorList>
            <person name="Parey E."/>
            <person name="Louis A."/>
            <person name="Montfort J."/>
            <person name="Bouchez O."/>
            <person name="Roques C."/>
            <person name="Iampietro C."/>
            <person name="Lluch J."/>
            <person name="Castinel A."/>
            <person name="Donnadieu C."/>
            <person name="Desvignes T."/>
            <person name="Floi Bucao C."/>
            <person name="Jouanno E."/>
            <person name="Wen M."/>
            <person name="Mejri S."/>
            <person name="Dirks R."/>
            <person name="Jansen H."/>
            <person name="Henkel C."/>
            <person name="Chen W.J."/>
            <person name="Zahm M."/>
            <person name="Cabau C."/>
            <person name="Klopp C."/>
            <person name="Thompson A.W."/>
            <person name="Robinson-Rechavi M."/>
            <person name="Braasch I."/>
            <person name="Lecointre G."/>
            <person name="Bobe J."/>
            <person name="Postlethwait J.H."/>
            <person name="Berthelot C."/>
            <person name="Roest Crollius H."/>
            <person name="Guiguen Y."/>
        </authorList>
    </citation>
    <scope>NUCLEOTIDE SEQUENCE</scope>
    <source>
        <strain evidence="2">WJC10195</strain>
    </source>
</reference>
<feature type="region of interest" description="Disordered" evidence="1">
    <location>
        <begin position="56"/>
        <end position="76"/>
    </location>
</feature>
<dbReference type="EMBL" id="JAINUF010000001">
    <property type="protein sequence ID" value="KAJ8380131.1"/>
    <property type="molecule type" value="Genomic_DNA"/>
</dbReference>
<evidence type="ECO:0000313" key="3">
    <source>
        <dbReference type="Proteomes" id="UP001152622"/>
    </source>
</evidence>
<sequence length="108" mass="12067">MSHPRVPLPALFTGFLSTQESYSLSTKMPKVTVVSLITIEHRAALFENQPRVARPERRARRYRDRTNPKDGHRDFTLGYAERKSNGSSQAAVHGAVGLQQGSLTISFN</sequence>
<evidence type="ECO:0000256" key="1">
    <source>
        <dbReference type="SAM" id="MobiDB-lite"/>
    </source>
</evidence>
<proteinExistence type="predicted"/>
<name>A0A9Q1G9P3_SYNKA</name>
<gene>
    <name evidence="2" type="ORF">SKAU_G00009090</name>
</gene>
<dbReference type="Proteomes" id="UP001152622">
    <property type="component" value="Chromosome 1"/>
</dbReference>
<organism evidence="2 3">
    <name type="scientific">Synaphobranchus kaupii</name>
    <name type="common">Kaup's arrowtooth eel</name>
    <dbReference type="NCBI Taxonomy" id="118154"/>
    <lineage>
        <taxon>Eukaryota</taxon>
        <taxon>Metazoa</taxon>
        <taxon>Chordata</taxon>
        <taxon>Craniata</taxon>
        <taxon>Vertebrata</taxon>
        <taxon>Euteleostomi</taxon>
        <taxon>Actinopterygii</taxon>
        <taxon>Neopterygii</taxon>
        <taxon>Teleostei</taxon>
        <taxon>Anguilliformes</taxon>
        <taxon>Synaphobranchidae</taxon>
        <taxon>Synaphobranchus</taxon>
    </lineage>
</organism>
<comment type="caution">
    <text evidence="2">The sequence shown here is derived from an EMBL/GenBank/DDBJ whole genome shotgun (WGS) entry which is preliminary data.</text>
</comment>
<protein>
    <submittedName>
        <fullName evidence="2">Uncharacterized protein</fullName>
    </submittedName>
</protein>
<feature type="compositionally biased region" description="Basic and acidic residues" evidence="1">
    <location>
        <begin position="64"/>
        <end position="76"/>
    </location>
</feature>